<reference evidence="4 5" key="1">
    <citation type="submission" date="2020-08" db="EMBL/GenBank/DDBJ databases">
        <title>Genomic Encyclopedia of Type Strains, Phase IV (KMG-IV): sequencing the most valuable type-strain genomes for metagenomic binning, comparative biology and taxonomic classification.</title>
        <authorList>
            <person name="Goeker M."/>
        </authorList>
    </citation>
    <scope>NUCLEOTIDE SEQUENCE [LARGE SCALE GENOMIC DNA]</scope>
    <source>
        <strain evidence="4 5">DSM 23562</strain>
    </source>
</reference>
<accession>A0A7W9W9E9</accession>
<evidence type="ECO:0000256" key="1">
    <source>
        <dbReference type="ARBA" id="ARBA00023002"/>
    </source>
</evidence>
<name>A0A7W9W9E9_ARMRO</name>
<evidence type="ECO:0000259" key="3">
    <source>
        <dbReference type="Pfam" id="PF22725"/>
    </source>
</evidence>
<dbReference type="PANTHER" id="PTHR43818">
    <property type="entry name" value="BCDNA.GH03377"/>
    <property type="match status" value="1"/>
</dbReference>
<dbReference type="Pfam" id="PF01408">
    <property type="entry name" value="GFO_IDH_MocA"/>
    <property type="match status" value="1"/>
</dbReference>
<dbReference type="InterPro" id="IPR000683">
    <property type="entry name" value="Gfo/Idh/MocA-like_OxRdtase_N"/>
</dbReference>
<dbReference type="Pfam" id="PF22725">
    <property type="entry name" value="GFO_IDH_MocA_C3"/>
    <property type="match status" value="1"/>
</dbReference>
<dbReference type="Gene3D" id="3.30.360.10">
    <property type="entry name" value="Dihydrodipicolinate Reductase, domain 2"/>
    <property type="match status" value="1"/>
</dbReference>
<dbReference type="SUPFAM" id="SSF55347">
    <property type="entry name" value="Glyceraldehyde-3-phosphate dehydrogenase-like, C-terminal domain"/>
    <property type="match status" value="1"/>
</dbReference>
<feature type="domain" description="GFO/IDH/MocA-like oxidoreductase" evidence="3">
    <location>
        <begin position="134"/>
        <end position="261"/>
    </location>
</feature>
<dbReference type="EMBL" id="JACHGW010000005">
    <property type="protein sequence ID" value="MBB6053130.1"/>
    <property type="molecule type" value="Genomic_DNA"/>
</dbReference>
<feature type="domain" description="Gfo/Idh/MocA-like oxidoreductase N-terminal" evidence="2">
    <location>
        <begin position="24"/>
        <end position="125"/>
    </location>
</feature>
<dbReference type="InterPro" id="IPR055170">
    <property type="entry name" value="GFO_IDH_MocA-like_dom"/>
</dbReference>
<sequence length="339" mass="37117">MSKTYKLGVAKLVHDHVWGELSHWSATGRVEVVAVGEANERLRQRFAEKFPAARLYDSWEAMLAAESALDIVQIAAENSVHAEITEAAAAKGCHVISEKPMAATLEQANRMVAACEKAGVQLMVNWPTAWMPAFQELERLILSGAIGELRYFKYRSAHNGPKEIGCDETFWSWLYDEEKNGAGAFMDYCCYGSAMMARFLGLPEKVIGMRAVLAKDYPIPDDNALIDAWYKGAHCVAEASWTQVTGYVTGNPYAYGSEGALCLQGGKVHLMKPGKPLEILDPTPLEAPKRNAPEYLLHCIETGEALEGVCSAKVSRDAQEILEAGKRAADSGHVQVLPL</sequence>
<dbReference type="GO" id="GO:0000166">
    <property type="term" value="F:nucleotide binding"/>
    <property type="evidence" value="ECO:0007669"/>
    <property type="project" value="InterPro"/>
</dbReference>
<dbReference type="GO" id="GO:0016491">
    <property type="term" value="F:oxidoreductase activity"/>
    <property type="evidence" value="ECO:0007669"/>
    <property type="project" value="UniProtKB-KW"/>
</dbReference>
<comment type="caution">
    <text evidence="4">The sequence shown here is derived from an EMBL/GenBank/DDBJ whole genome shotgun (WGS) entry which is preliminary data.</text>
</comment>
<protein>
    <submittedName>
        <fullName evidence="4">Putative dehydrogenase</fullName>
    </submittedName>
</protein>
<evidence type="ECO:0000313" key="5">
    <source>
        <dbReference type="Proteomes" id="UP000520814"/>
    </source>
</evidence>
<keyword evidence="5" id="KW-1185">Reference proteome</keyword>
<dbReference type="SUPFAM" id="SSF51735">
    <property type="entry name" value="NAD(P)-binding Rossmann-fold domains"/>
    <property type="match status" value="1"/>
</dbReference>
<organism evidence="4 5">
    <name type="scientific">Armatimonas rosea</name>
    <dbReference type="NCBI Taxonomy" id="685828"/>
    <lineage>
        <taxon>Bacteria</taxon>
        <taxon>Bacillati</taxon>
        <taxon>Armatimonadota</taxon>
        <taxon>Armatimonadia</taxon>
        <taxon>Armatimonadales</taxon>
        <taxon>Armatimonadaceae</taxon>
        <taxon>Armatimonas</taxon>
    </lineage>
</organism>
<gene>
    <name evidence="4" type="ORF">HNQ39_004962</name>
</gene>
<evidence type="ECO:0000313" key="4">
    <source>
        <dbReference type="EMBL" id="MBB6053130.1"/>
    </source>
</evidence>
<keyword evidence="1" id="KW-0560">Oxidoreductase</keyword>
<dbReference type="RefSeq" id="WP_184203121.1">
    <property type="nucleotide sequence ID" value="NZ_JACHGW010000005.1"/>
</dbReference>
<dbReference type="InterPro" id="IPR036291">
    <property type="entry name" value="NAD(P)-bd_dom_sf"/>
</dbReference>
<dbReference type="Gene3D" id="3.40.50.720">
    <property type="entry name" value="NAD(P)-binding Rossmann-like Domain"/>
    <property type="match status" value="1"/>
</dbReference>
<dbReference type="PANTHER" id="PTHR43818:SF11">
    <property type="entry name" value="BCDNA.GH03377"/>
    <property type="match status" value="1"/>
</dbReference>
<dbReference type="InterPro" id="IPR050463">
    <property type="entry name" value="Gfo/Idh/MocA_oxidrdct_glycsds"/>
</dbReference>
<proteinExistence type="predicted"/>
<evidence type="ECO:0000259" key="2">
    <source>
        <dbReference type="Pfam" id="PF01408"/>
    </source>
</evidence>
<dbReference type="Proteomes" id="UP000520814">
    <property type="component" value="Unassembled WGS sequence"/>
</dbReference>
<dbReference type="AlphaFoldDB" id="A0A7W9W9E9"/>